<dbReference type="GO" id="GO:0004252">
    <property type="term" value="F:serine-type endopeptidase activity"/>
    <property type="evidence" value="ECO:0007669"/>
    <property type="project" value="InterPro"/>
</dbReference>
<dbReference type="PANTHER" id="PTHR43731">
    <property type="entry name" value="RHOMBOID PROTEASE"/>
    <property type="match status" value="1"/>
</dbReference>
<keyword evidence="4" id="KW-0378">Hydrolase</keyword>
<evidence type="ECO:0000256" key="4">
    <source>
        <dbReference type="ARBA" id="ARBA00022801"/>
    </source>
</evidence>
<proteinExistence type="inferred from homology"/>
<evidence type="ECO:0000256" key="1">
    <source>
        <dbReference type="ARBA" id="ARBA00004141"/>
    </source>
</evidence>
<dbReference type="AlphaFoldDB" id="A0A1B8PQ64"/>
<dbReference type="InterPro" id="IPR035952">
    <property type="entry name" value="Rhomboid-like_sf"/>
</dbReference>
<evidence type="ECO:0000313" key="9">
    <source>
        <dbReference type="Proteomes" id="UP000234914"/>
    </source>
</evidence>
<dbReference type="PANTHER" id="PTHR43731:SF14">
    <property type="entry name" value="PRESENILIN-ASSOCIATED RHOMBOID-LIKE PROTEIN, MITOCHONDRIAL"/>
    <property type="match status" value="1"/>
</dbReference>
<organism evidence="8 9">
    <name type="scientific">Faucicola osloensis</name>
    <name type="common">Moraxella osloensis</name>
    <dbReference type="NCBI Taxonomy" id="34062"/>
    <lineage>
        <taxon>Bacteria</taxon>
        <taxon>Pseudomonadati</taxon>
        <taxon>Pseudomonadota</taxon>
        <taxon>Gammaproteobacteria</taxon>
        <taxon>Moraxellales</taxon>
        <taxon>Moraxellaceae</taxon>
        <taxon>Faucicola</taxon>
    </lineage>
</organism>
<accession>A0A1B8PQ64</accession>
<gene>
    <name evidence="8" type="ORF">CYJ96_09830</name>
</gene>
<evidence type="ECO:0000256" key="2">
    <source>
        <dbReference type="ARBA" id="ARBA00009045"/>
    </source>
</evidence>
<dbReference type="Pfam" id="PF01694">
    <property type="entry name" value="Rhomboid"/>
    <property type="match status" value="1"/>
</dbReference>
<name>A0A1B8PQ64_FAUOS</name>
<evidence type="ECO:0000256" key="6">
    <source>
        <dbReference type="ARBA" id="ARBA00023136"/>
    </source>
</evidence>
<keyword evidence="3" id="KW-0812">Transmembrane</keyword>
<keyword evidence="5" id="KW-1133">Transmembrane helix</keyword>
<dbReference type="GO" id="GO:0016020">
    <property type="term" value="C:membrane"/>
    <property type="evidence" value="ECO:0007669"/>
    <property type="project" value="UniProtKB-SubCell"/>
</dbReference>
<dbReference type="InterPro" id="IPR022764">
    <property type="entry name" value="Peptidase_S54_rhomboid_dom"/>
</dbReference>
<sequence>MSLFSNHTLFIIIITVVVSLLAWQSPQLMQRLIFYPPAVQRGQVDRFVTHGFIHADGMHLFFNMFTLYSFGQAVQGLFMSKLGSLGFVLFYFAALVVAIMPTYLKQKNNPRYSSLGASGAVSAVIFSYILMNPWSTLLLFVIPVPAIVFAVAYVAYSVWADGQGRGSINHSAHLVGGIFGMLATIAIEPGIVAHFFNQLMHPRFLGFGG</sequence>
<dbReference type="Gene3D" id="1.20.1540.10">
    <property type="entry name" value="Rhomboid-like"/>
    <property type="match status" value="1"/>
</dbReference>
<evidence type="ECO:0000313" key="8">
    <source>
        <dbReference type="EMBL" id="PKZ68221.1"/>
    </source>
</evidence>
<keyword evidence="6" id="KW-0472">Membrane</keyword>
<reference evidence="8 9" key="1">
    <citation type="submission" date="2017-12" db="EMBL/GenBank/DDBJ databases">
        <title>Phylogenetic diversity of female urinary microbiome.</title>
        <authorList>
            <person name="Thomas-White K."/>
            <person name="Wolfe A.J."/>
        </authorList>
    </citation>
    <scope>NUCLEOTIDE SEQUENCE [LARGE SCALE GENOMIC DNA]</scope>
    <source>
        <strain evidence="8 9">UMB0416</strain>
    </source>
</reference>
<dbReference type="RefSeq" id="WP_065253622.1">
    <property type="nucleotide sequence ID" value="NZ_PKJS01000012.1"/>
</dbReference>
<protein>
    <submittedName>
        <fullName evidence="8">Rhomboid family intramembrane serine protease</fullName>
    </submittedName>
</protein>
<dbReference type="SUPFAM" id="SSF144091">
    <property type="entry name" value="Rhomboid-like"/>
    <property type="match status" value="1"/>
</dbReference>
<comment type="caution">
    <text evidence="8">The sequence shown here is derived from an EMBL/GenBank/DDBJ whole genome shotgun (WGS) entry which is preliminary data.</text>
</comment>
<dbReference type="GO" id="GO:0006508">
    <property type="term" value="P:proteolysis"/>
    <property type="evidence" value="ECO:0007669"/>
    <property type="project" value="UniProtKB-KW"/>
</dbReference>
<evidence type="ECO:0000259" key="7">
    <source>
        <dbReference type="Pfam" id="PF01694"/>
    </source>
</evidence>
<keyword evidence="8" id="KW-0645">Protease</keyword>
<evidence type="ECO:0000256" key="3">
    <source>
        <dbReference type="ARBA" id="ARBA00022692"/>
    </source>
</evidence>
<feature type="domain" description="Peptidase S54 rhomboid" evidence="7">
    <location>
        <begin position="42"/>
        <end position="186"/>
    </location>
</feature>
<evidence type="ECO:0000256" key="5">
    <source>
        <dbReference type="ARBA" id="ARBA00022989"/>
    </source>
</evidence>
<dbReference type="OrthoDB" id="9813074at2"/>
<comment type="similarity">
    <text evidence="2">Belongs to the peptidase S54 family.</text>
</comment>
<dbReference type="InterPro" id="IPR050925">
    <property type="entry name" value="Rhomboid_protease_S54"/>
</dbReference>
<dbReference type="Proteomes" id="UP000234914">
    <property type="component" value="Unassembled WGS sequence"/>
</dbReference>
<dbReference type="EMBL" id="PKJS01000012">
    <property type="protein sequence ID" value="PKZ68221.1"/>
    <property type="molecule type" value="Genomic_DNA"/>
</dbReference>
<comment type="subcellular location">
    <subcellularLocation>
        <location evidence="1">Membrane</location>
        <topology evidence="1">Multi-pass membrane protein</topology>
    </subcellularLocation>
</comment>